<protein>
    <submittedName>
        <fullName evidence="1">Uncharacterized protein</fullName>
    </submittedName>
</protein>
<name>A0A5J5QLT1_GOSBA</name>
<reference evidence="2" key="1">
    <citation type="journal article" date="2020" name="Nat. Genet.">
        <title>Genomic diversifications of five Gossypium allopolyploid species and their impact on cotton improvement.</title>
        <authorList>
            <person name="Chen Z.J."/>
            <person name="Sreedasyam A."/>
            <person name="Ando A."/>
            <person name="Song Q."/>
            <person name="De Santiago L.M."/>
            <person name="Hulse-Kemp A.M."/>
            <person name="Ding M."/>
            <person name="Ye W."/>
            <person name="Kirkbride R.C."/>
            <person name="Jenkins J."/>
            <person name="Plott C."/>
            <person name="Lovell J."/>
            <person name="Lin Y.M."/>
            <person name="Vaughn R."/>
            <person name="Liu B."/>
            <person name="Simpson S."/>
            <person name="Scheffler B.E."/>
            <person name="Wen L."/>
            <person name="Saski C.A."/>
            <person name="Grover C.E."/>
            <person name="Hu G."/>
            <person name="Conover J.L."/>
            <person name="Carlson J.W."/>
            <person name="Shu S."/>
            <person name="Boston L.B."/>
            <person name="Williams M."/>
            <person name="Peterson D.G."/>
            <person name="McGee K."/>
            <person name="Jones D.C."/>
            <person name="Wendel J.F."/>
            <person name="Stelly D.M."/>
            <person name="Grimwood J."/>
            <person name="Schmutz J."/>
        </authorList>
    </citation>
    <scope>NUCLEOTIDE SEQUENCE [LARGE SCALE GENOMIC DNA]</scope>
    <source>
        <strain evidence="2">cv. 3-79</strain>
    </source>
</reference>
<organism evidence="1 2">
    <name type="scientific">Gossypium barbadense</name>
    <name type="common">Sea Island cotton</name>
    <name type="synonym">Hibiscus barbadensis</name>
    <dbReference type="NCBI Taxonomy" id="3634"/>
    <lineage>
        <taxon>Eukaryota</taxon>
        <taxon>Viridiplantae</taxon>
        <taxon>Streptophyta</taxon>
        <taxon>Embryophyta</taxon>
        <taxon>Tracheophyta</taxon>
        <taxon>Spermatophyta</taxon>
        <taxon>Magnoliopsida</taxon>
        <taxon>eudicotyledons</taxon>
        <taxon>Gunneridae</taxon>
        <taxon>Pentapetalae</taxon>
        <taxon>rosids</taxon>
        <taxon>malvids</taxon>
        <taxon>Malvales</taxon>
        <taxon>Malvaceae</taxon>
        <taxon>Malvoideae</taxon>
        <taxon>Gossypium</taxon>
    </lineage>
</organism>
<dbReference type="AlphaFoldDB" id="A0A5J5QLT1"/>
<dbReference type="EMBL" id="CM018221">
    <property type="protein sequence ID" value="KAB2019876.1"/>
    <property type="molecule type" value="Genomic_DNA"/>
</dbReference>
<accession>A0A5J5QLT1</accession>
<proteinExistence type="predicted"/>
<dbReference type="Proteomes" id="UP000327439">
    <property type="component" value="Chromosome D07"/>
</dbReference>
<dbReference type="AntiFam" id="ANF00039">
    <property type="entry name" value="Antisense to SRP RNA"/>
</dbReference>
<dbReference type="OrthoDB" id="993217at2759"/>
<evidence type="ECO:0000313" key="1">
    <source>
        <dbReference type="EMBL" id="KAB2019876.1"/>
    </source>
</evidence>
<evidence type="ECO:0000313" key="2">
    <source>
        <dbReference type="Proteomes" id="UP000327439"/>
    </source>
</evidence>
<keyword evidence="2" id="KW-1185">Reference proteome</keyword>
<sequence length="74" mass="8488">MVHLEVNSPSYDGSKWNRLVILPLPKAGDNRCSVKPASRSTLHSKNHENRSFRSIPSAQLSVWYGQVRCRPQWI</sequence>
<gene>
    <name evidence="1" type="ORF">ES319_D07G026400v1</name>
</gene>